<proteinExistence type="predicted"/>
<protein>
    <recommendedName>
        <fullName evidence="4">Secreted protein</fullName>
    </recommendedName>
</protein>
<reference evidence="3" key="1">
    <citation type="journal article" date="2019" name="Int. J. Syst. Evol. Microbiol.">
        <title>The Global Catalogue of Microorganisms (GCM) 10K type strain sequencing project: providing services to taxonomists for standard genome sequencing and annotation.</title>
        <authorList>
            <consortium name="The Broad Institute Genomics Platform"/>
            <consortium name="The Broad Institute Genome Sequencing Center for Infectious Disease"/>
            <person name="Wu L."/>
            <person name="Ma J."/>
        </authorList>
    </citation>
    <scope>NUCLEOTIDE SEQUENCE [LARGE SCALE GENOMIC DNA]</scope>
    <source>
        <strain evidence="3">CGMCC 4.7131</strain>
    </source>
</reference>
<feature type="signal peptide" evidence="1">
    <location>
        <begin position="1"/>
        <end position="27"/>
    </location>
</feature>
<comment type="caution">
    <text evidence="2">The sequence shown here is derived from an EMBL/GenBank/DDBJ whole genome shotgun (WGS) entry which is preliminary data.</text>
</comment>
<evidence type="ECO:0000313" key="2">
    <source>
        <dbReference type="EMBL" id="MFC5244593.1"/>
    </source>
</evidence>
<keyword evidence="1" id="KW-0732">Signal</keyword>
<dbReference type="Proteomes" id="UP001596035">
    <property type="component" value="Unassembled WGS sequence"/>
</dbReference>
<sequence length="87" mass="8638">MRKFQKAAVVVAMLGSVGFLGAGVSHAGDQPSVKIDNDQSTSCEANDSGVGGLINVSDLQVNANILGVATQSAGNTAQECNAGFGLG</sequence>
<name>A0ABW0E4U7_9ACTN</name>
<evidence type="ECO:0008006" key="4">
    <source>
        <dbReference type="Google" id="ProtNLM"/>
    </source>
</evidence>
<organism evidence="2 3">
    <name type="scientific">Streptomyces atrovirens</name>
    <dbReference type="NCBI Taxonomy" id="285556"/>
    <lineage>
        <taxon>Bacteria</taxon>
        <taxon>Bacillati</taxon>
        <taxon>Actinomycetota</taxon>
        <taxon>Actinomycetes</taxon>
        <taxon>Kitasatosporales</taxon>
        <taxon>Streptomycetaceae</taxon>
        <taxon>Streptomyces</taxon>
    </lineage>
</organism>
<dbReference type="RefSeq" id="WP_344563361.1">
    <property type="nucleotide sequence ID" value="NZ_BAAATG010000029.1"/>
</dbReference>
<gene>
    <name evidence="2" type="ORF">ACFPWV_32560</name>
</gene>
<dbReference type="EMBL" id="JBHSKN010000031">
    <property type="protein sequence ID" value="MFC5244593.1"/>
    <property type="molecule type" value="Genomic_DNA"/>
</dbReference>
<keyword evidence="3" id="KW-1185">Reference proteome</keyword>
<accession>A0ABW0E4U7</accession>
<feature type="chain" id="PRO_5046517518" description="Secreted protein" evidence="1">
    <location>
        <begin position="28"/>
        <end position="87"/>
    </location>
</feature>
<evidence type="ECO:0000313" key="3">
    <source>
        <dbReference type="Proteomes" id="UP001596035"/>
    </source>
</evidence>
<evidence type="ECO:0000256" key="1">
    <source>
        <dbReference type="SAM" id="SignalP"/>
    </source>
</evidence>